<dbReference type="PRINTS" id="PR01590">
    <property type="entry name" value="HTHFIS"/>
</dbReference>
<dbReference type="GO" id="GO:0006355">
    <property type="term" value="P:regulation of DNA-templated transcription"/>
    <property type="evidence" value="ECO:0007669"/>
    <property type="project" value="InterPro"/>
</dbReference>
<dbReference type="InterPro" id="IPR005412">
    <property type="entry name" value="Fis_DNA-bd"/>
</dbReference>
<comment type="similarity">
    <text evidence="1">Belongs to the transcriptional regulatory Fis family.</text>
</comment>
<gene>
    <name evidence="5" type="ORF">THMIRHAS_20460</name>
</gene>
<dbReference type="KEGG" id="tse:THMIRHAS_20460"/>
<evidence type="ECO:0000259" key="4">
    <source>
        <dbReference type="Pfam" id="PF02954"/>
    </source>
</evidence>
<dbReference type="Pfam" id="PF02954">
    <property type="entry name" value="HTH_8"/>
    <property type="match status" value="1"/>
</dbReference>
<evidence type="ECO:0000256" key="2">
    <source>
        <dbReference type="ARBA" id="ARBA00023125"/>
    </source>
</evidence>
<protein>
    <recommendedName>
        <fullName evidence="3">Putative Fis-like DNA-binding protein</fullName>
    </recommendedName>
</protein>
<evidence type="ECO:0000313" key="6">
    <source>
        <dbReference type="Proteomes" id="UP000501726"/>
    </source>
</evidence>
<reference evidence="6" key="1">
    <citation type="submission" date="2019-11" db="EMBL/GenBank/DDBJ databases">
        <title>Isolation and characterization of two novel species in the genus Thiomicrorhabdus.</title>
        <authorList>
            <person name="Mochizuki J."/>
            <person name="Kojima H."/>
            <person name="Fukui M."/>
        </authorList>
    </citation>
    <scope>NUCLEOTIDE SEQUENCE [LARGE SCALE GENOMIC DNA]</scope>
    <source>
        <strain evidence="6">aks77</strain>
    </source>
</reference>
<name>A0A6F8PWZ8_9GAMM</name>
<dbReference type="PANTHER" id="PTHR47918:SF1">
    <property type="entry name" value="DNA-BINDING PROTEIN FIS"/>
    <property type="match status" value="1"/>
</dbReference>
<dbReference type="PANTHER" id="PTHR47918">
    <property type="entry name" value="DNA-BINDING PROTEIN FIS"/>
    <property type="match status" value="1"/>
</dbReference>
<keyword evidence="2" id="KW-0238">DNA-binding</keyword>
<dbReference type="GO" id="GO:0043565">
    <property type="term" value="F:sequence-specific DNA binding"/>
    <property type="evidence" value="ECO:0007669"/>
    <property type="project" value="InterPro"/>
</dbReference>
<dbReference type="EMBL" id="AP021889">
    <property type="protein sequence ID" value="BBP46673.1"/>
    <property type="molecule type" value="Genomic_DNA"/>
</dbReference>
<dbReference type="PIRSF" id="PIRSF002097">
    <property type="entry name" value="DNA-binding_Fis"/>
    <property type="match status" value="1"/>
</dbReference>
<sequence length="83" mass="9682">MTDSNSTSQISLSDKVTNTLEIYFNNLQEESTCDLYEMVIQQVEKPLIEFVLQKTEHNQTQSAQILGINRNTLRKKMLKYKLI</sequence>
<proteinExistence type="inferred from homology"/>
<dbReference type="SUPFAM" id="SSF46689">
    <property type="entry name" value="Homeodomain-like"/>
    <property type="match status" value="1"/>
</dbReference>
<dbReference type="AlphaFoldDB" id="A0A6F8PWZ8"/>
<keyword evidence="6" id="KW-1185">Reference proteome</keyword>
<organism evidence="5 6">
    <name type="scientific">Thiosulfatimonas sediminis</name>
    <dbReference type="NCBI Taxonomy" id="2675054"/>
    <lineage>
        <taxon>Bacteria</taxon>
        <taxon>Pseudomonadati</taxon>
        <taxon>Pseudomonadota</taxon>
        <taxon>Gammaproteobacteria</taxon>
        <taxon>Thiotrichales</taxon>
        <taxon>Piscirickettsiaceae</taxon>
        <taxon>Thiosulfatimonas</taxon>
    </lineage>
</organism>
<dbReference type="RefSeq" id="WP_173273548.1">
    <property type="nucleotide sequence ID" value="NZ_AP021889.1"/>
</dbReference>
<evidence type="ECO:0000256" key="1">
    <source>
        <dbReference type="ARBA" id="ARBA00008559"/>
    </source>
</evidence>
<evidence type="ECO:0000313" key="5">
    <source>
        <dbReference type="EMBL" id="BBP46673.1"/>
    </source>
</evidence>
<dbReference type="InterPro" id="IPR050207">
    <property type="entry name" value="Trans_regulatory_Fis"/>
</dbReference>
<dbReference type="InterPro" id="IPR009057">
    <property type="entry name" value="Homeodomain-like_sf"/>
</dbReference>
<evidence type="ECO:0000256" key="3">
    <source>
        <dbReference type="ARBA" id="ARBA00029540"/>
    </source>
</evidence>
<dbReference type="Proteomes" id="UP000501726">
    <property type="component" value="Chromosome"/>
</dbReference>
<dbReference type="InterPro" id="IPR002197">
    <property type="entry name" value="HTH_Fis"/>
</dbReference>
<feature type="domain" description="DNA binding HTH" evidence="4">
    <location>
        <begin position="41"/>
        <end position="80"/>
    </location>
</feature>
<dbReference type="PRINTS" id="PR01591">
    <property type="entry name" value="DNABINDNGFIS"/>
</dbReference>
<accession>A0A6F8PWZ8</accession>
<dbReference type="Gene3D" id="1.10.10.60">
    <property type="entry name" value="Homeodomain-like"/>
    <property type="match status" value="1"/>
</dbReference>